<dbReference type="OrthoDB" id="10055523at2759"/>
<keyword evidence="1" id="KW-0245">EGF-like domain</keyword>
<sequence length="729" mass="79288">MVYVPGESSSFSGSGTTIITWRVKQYGSSQQSIKIYFTDSEEMKNSPEWGRGESPRTAPVMYKEASSPSISGAPGAWRKSRLPESSEPAVDSGGYHRRTVRARGLGMGHGMVAAFHSPTSAPTLWLSSSASVLSDKEAAPLPQEAPHNNPDTSGAALPVSHITIAPGQPTEGSGRRADAAGPRRSSLATQPVENGPEPPPFLDASTHSSKHATSVLPPTQASYYGSAHSWVHSDGERHYRGLCFSILNPLYCESPGFSGTIHVCARRDSGGTEEDGLSCIYHHSLSLKRNIQPRCHFCPSYCDHATDQHCPQQNHSSNPHGAAPINNPAQAYLTAKPVRGRVFIVQNQPAILKEETVRLLLQIVLDSGSRGELESPQADSINMDAVQKVEPLLQRASGYEGLQVPWTSGRGVLQSVPVFGAARALSWLGAPGGLLDVTGLREAVREGLYLGGAKVVNITVGGLQADLCSWLFLCPSGFQCVPTGAGNASCTSLCHMDYCKNSGICTHHHGQQPMCQCPVGEDFWFMGRQCDLRMTRQRLVGVCLGVLLSVAVLMAVVSFLAVRRIKAMLIQAKVDQTRSSYRRFNHFDELSGRFWLRSWPGSADSLDNPGFSRSDELLHLRALDRTCCYHDDTLSIASTCPESGAHLNTVYTHGSHYNWDLSASSINEWMADSGKASDLSVCSWPIEPIQWTPFPLLQQLGIHRSVKTPRPHSYCEGMELVDLEKTWTT</sequence>
<evidence type="ECO:0000313" key="6">
    <source>
        <dbReference type="Proteomes" id="UP001046870"/>
    </source>
</evidence>
<evidence type="ECO:0000256" key="2">
    <source>
        <dbReference type="SAM" id="MobiDB-lite"/>
    </source>
</evidence>
<dbReference type="PROSITE" id="PS50026">
    <property type="entry name" value="EGF_3"/>
    <property type="match status" value="1"/>
</dbReference>
<keyword evidence="6" id="KW-1185">Reference proteome</keyword>
<feature type="transmembrane region" description="Helical" evidence="3">
    <location>
        <begin position="539"/>
        <end position="562"/>
    </location>
</feature>
<evidence type="ECO:0000256" key="3">
    <source>
        <dbReference type="SAM" id="Phobius"/>
    </source>
</evidence>
<comment type="caution">
    <text evidence="5">The sequence shown here is derived from an EMBL/GenBank/DDBJ whole genome shotgun (WGS) entry which is preliminary data.</text>
</comment>
<keyword evidence="3" id="KW-0472">Membrane</keyword>
<dbReference type="EMBL" id="JAFDVH010000001">
    <property type="protein sequence ID" value="KAG7491895.1"/>
    <property type="molecule type" value="Genomic_DNA"/>
</dbReference>
<name>A0A9D3QFR6_MEGAT</name>
<accession>A0A9D3QFR6</accession>
<protein>
    <recommendedName>
        <fullName evidence="4">EGF-like domain-containing protein</fullName>
    </recommendedName>
</protein>
<dbReference type="AlphaFoldDB" id="A0A9D3QFR6"/>
<dbReference type="InterPro" id="IPR000742">
    <property type="entry name" value="EGF"/>
</dbReference>
<evidence type="ECO:0000256" key="1">
    <source>
        <dbReference type="PROSITE-ProRule" id="PRU00076"/>
    </source>
</evidence>
<dbReference type="Proteomes" id="UP001046870">
    <property type="component" value="Chromosome 1"/>
</dbReference>
<proteinExistence type="predicted"/>
<comment type="caution">
    <text evidence="1">Lacks conserved residue(s) required for the propagation of feature annotation.</text>
</comment>
<keyword evidence="3" id="KW-0812">Transmembrane</keyword>
<gene>
    <name evidence="5" type="ORF">MATL_G00009040</name>
</gene>
<reference evidence="5" key="1">
    <citation type="submission" date="2021-01" db="EMBL/GenBank/DDBJ databases">
        <authorList>
            <person name="Zahm M."/>
            <person name="Roques C."/>
            <person name="Cabau C."/>
            <person name="Klopp C."/>
            <person name="Donnadieu C."/>
            <person name="Jouanno E."/>
            <person name="Lampietro C."/>
            <person name="Louis A."/>
            <person name="Herpin A."/>
            <person name="Echchiki A."/>
            <person name="Berthelot C."/>
            <person name="Parey E."/>
            <person name="Roest-Crollius H."/>
            <person name="Braasch I."/>
            <person name="Postlethwait J."/>
            <person name="Bobe J."/>
            <person name="Montfort J."/>
            <person name="Bouchez O."/>
            <person name="Begum T."/>
            <person name="Mejri S."/>
            <person name="Adams A."/>
            <person name="Chen W.-J."/>
            <person name="Guiguen Y."/>
        </authorList>
    </citation>
    <scope>NUCLEOTIDE SEQUENCE</scope>
    <source>
        <strain evidence="5">YG-15Mar2019-1</strain>
        <tissue evidence="5">Brain</tissue>
    </source>
</reference>
<feature type="domain" description="EGF-like" evidence="4">
    <location>
        <begin position="491"/>
        <end position="531"/>
    </location>
</feature>
<evidence type="ECO:0000259" key="4">
    <source>
        <dbReference type="PROSITE" id="PS50026"/>
    </source>
</evidence>
<organism evidence="5 6">
    <name type="scientific">Megalops atlanticus</name>
    <name type="common">Tarpon</name>
    <name type="synonym">Clupea gigantea</name>
    <dbReference type="NCBI Taxonomy" id="7932"/>
    <lineage>
        <taxon>Eukaryota</taxon>
        <taxon>Metazoa</taxon>
        <taxon>Chordata</taxon>
        <taxon>Craniata</taxon>
        <taxon>Vertebrata</taxon>
        <taxon>Euteleostomi</taxon>
        <taxon>Actinopterygii</taxon>
        <taxon>Neopterygii</taxon>
        <taxon>Teleostei</taxon>
        <taxon>Elopiformes</taxon>
        <taxon>Megalopidae</taxon>
        <taxon>Megalops</taxon>
    </lineage>
</organism>
<feature type="region of interest" description="Disordered" evidence="2">
    <location>
        <begin position="136"/>
        <end position="213"/>
    </location>
</feature>
<feature type="region of interest" description="Disordered" evidence="2">
    <location>
        <begin position="65"/>
        <end position="94"/>
    </location>
</feature>
<feature type="compositionally biased region" description="Low complexity" evidence="2">
    <location>
        <begin position="65"/>
        <end position="76"/>
    </location>
</feature>
<keyword evidence="3" id="KW-1133">Transmembrane helix</keyword>
<evidence type="ECO:0000313" key="5">
    <source>
        <dbReference type="EMBL" id="KAG7491895.1"/>
    </source>
</evidence>